<dbReference type="GO" id="GO:0016020">
    <property type="term" value="C:membrane"/>
    <property type="evidence" value="ECO:0007669"/>
    <property type="project" value="UniProtKB-SubCell"/>
</dbReference>
<dbReference type="CDD" id="cd11064">
    <property type="entry name" value="CYP86A"/>
    <property type="match status" value="1"/>
</dbReference>
<proteinExistence type="inferred from homology"/>
<evidence type="ECO:0000256" key="4">
    <source>
        <dbReference type="ARBA" id="ARBA00022723"/>
    </source>
</evidence>
<dbReference type="GO" id="GO:0016705">
    <property type="term" value="F:oxidoreductase activity, acting on paired donors, with incorporation or reduction of molecular oxygen"/>
    <property type="evidence" value="ECO:0007669"/>
    <property type="project" value="InterPro"/>
</dbReference>
<dbReference type="EMBL" id="JANAVB010045019">
    <property type="protein sequence ID" value="KAJ6790807.1"/>
    <property type="molecule type" value="Genomic_DNA"/>
</dbReference>
<evidence type="ECO:0000256" key="12">
    <source>
        <dbReference type="PIRSR" id="PIRSR602401-1"/>
    </source>
</evidence>
<evidence type="ECO:0000313" key="16">
    <source>
        <dbReference type="Proteomes" id="UP001140949"/>
    </source>
</evidence>
<keyword evidence="13" id="KW-0503">Monooxygenase</keyword>
<feature type="transmembrane region" description="Helical" evidence="14">
    <location>
        <begin position="31"/>
        <end position="49"/>
    </location>
</feature>
<dbReference type="AlphaFoldDB" id="A0AAX6DGB1"/>
<comment type="similarity">
    <text evidence="2 13">Belongs to the cytochrome P450 family.</text>
</comment>
<evidence type="ECO:0000256" key="2">
    <source>
        <dbReference type="ARBA" id="ARBA00010617"/>
    </source>
</evidence>
<dbReference type="Pfam" id="PF00067">
    <property type="entry name" value="p450"/>
    <property type="match status" value="1"/>
</dbReference>
<keyword evidence="5 14" id="KW-1133">Transmembrane helix</keyword>
<feature type="binding site" description="axial binding residue" evidence="12">
    <location>
        <position position="474"/>
    </location>
    <ligand>
        <name>heme</name>
        <dbReference type="ChEBI" id="CHEBI:30413"/>
    </ligand>
    <ligandPart>
        <name>Fe</name>
        <dbReference type="ChEBI" id="CHEBI:18248"/>
    </ligandPart>
</feature>
<evidence type="ECO:0000256" key="9">
    <source>
        <dbReference type="ARBA" id="ARBA00039071"/>
    </source>
</evidence>
<organism evidence="15 16">
    <name type="scientific">Iris pallida</name>
    <name type="common">Sweet iris</name>
    <dbReference type="NCBI Taxonomy" id="29817"/>
    <lineage>
        <taxon>Eukaryota</taxon>
        <taxon>Viridiplantae</taxon>
        <taxon>Streptophyta</taxon>
        <taxon>Embryophyta</taxon>
        <taxon>Tracheophyta</taxon>
        <taxon>Spermatophyta</taxon>
        <taxon>Magnoliopsida</taxon>
        <taxon>Liliopsida</taxon>
        <taxon>Asparagales</taxon>
        <taxon>Iridaceae</taxon>
        <taxon>Iridoideae</taxon>
        <taxon>Irideae</taxon>
        <taxon>Iris</taxon>
    </lineage>
</organism>
<dbReference type="EC" id="1.14.19.50" evidence="9"/>
<evidence type="ECO:0000256" key="13">
    <source>
        <dbReference type="RuleBase" id="RU000461"/>
    </source>
</evidence>
<comment type="catalytic activity">
    <reaction evidence="10">
        <text>4'-O-methylnorbelladine + reduced [NADPH--hemoprotein reductase] + O2 = (10bS,4aR)-noroxomaritidine + oxidized [NADPH--hemoprotein reductase] + 2 H2O + H(+)</text>
        <dbReference type="Rhea" id="RHEA:51264"/>
        <dbReference type="Rhea" id="RHEA-COMP:11964"/>
        <dbReference type="Rhea" id="RHEA-COMP:11965"/>
        <dbReference type="ChEBI" id="CHEBI:15377"/>
        <dbReference type="ChEBI" id="CHEBI:15378"/>
        <dbReference type="ChEBI" id="CHEBI:15379"/>
        <dbReference type="ChEBI" id="CHEBI:57618"/>
        <dbReference type="ChEBI" id="CHEBI:58210"/>
        <dbReference type="ChEBI" id="CHEBI:133993"/>
        <dbReference type="ChEBI" id="CHEBI:133996"/>
        <dbReference type="EC" id="1.14.19.50"/>
    </reaction>
</comment>
<keyword evidence="7 12" id="KW-0408">Iron</keyword>
<dbReference type="GO" id="GO:0006629">
    <property type="term" value="P:lipid metabolic process"/>
    <property type="evidence" value="ECO:0007669"/>
    <property type="project" value="UniProtKB-ARBA"/>
</dbReference>
<comment type="subcellular location">
    <subcellularLocation>
        <location evidence="1">Membrane</location>
        <topology evidence="1">Single-pass membrane protein</topology>
    </subcellularLocation>
</comment>
<sequence>MSISKPSRTMASSSFLELSLGLLHSLYTPEFLLAYASCFFFLYLYYLLLNKKSSKIPTNWPLLGMLPNLLLNLHRFHDWLTELFREGGCTFYFRGPWFLGMNFFITCDPANVNHIFTANFANYPKGGEFSEIFDILGDGIFNADDESWRSQRRKAQLLTGHPQFRSFVAKYSRDKVENGLVPLLSRLAERGAVVDLQDVLLRLTFDMTCNLVFGVDPGCLSPEFPAVPFARAMDDAMEALFIRHFVPRGWWRLMKWLRIGTEKKLAAAWEVMDEFVAQSIAKSKEEKNYEGSLLTSYINDSEQSNDIDQDSYKYIRDTTVNFMLAGRDTTATGLAWFFWLLSENPAAESKILEELGRIKKAQHCRPTTFPVLFDAEELAGLVYLHAALCEALRLYPPVPTEHKGSVRADVLPSGDEVPPGGKILFSVYSTARMEGVWGEDCAEFRPERWISEQGRLRHEPSCKFLAFNCGPRTCLGKDIAFTQMKAVAAAIVCNFDVEAAADGHAVQPRPSVILHMKNGWMVRIKKKKSDP</sequence>
<dbReference type="GO" id="GO:0004497">
    <property type="term" value="F:monooxygenase activity"/>
    <property type="evidence" value="ECO:0007669"/>
    <property type="project" value="UniProtKB-KW"/>
</dbReference>
<keyword evidence="12 13" id="KW-0349">Heme</keyword>
<keyword evidence="6 13" id="KW-0560">Oxidoreductase</keyword>
<evidence type="ECO:0000256" key="14">
    <source>
        <dbReference type="SAM" id="Phobius"/>
    </source>
</evidence>
<comment type="caution">
    <text evidence="15">The sequence shown here is derived from an EMBL/GenBank/DDBJ whole genome shotgun (WGS) entry which is preliminary data.</text>
</comment>
<gene>
    <name evidence="15" type="ORF">M6B38_248485</name>
</gene>
<dbReference type="PROSITE" id="PS00086">
    <property type="entry name" value="CYTOCHROME_P450"/>
    <property type="match status" value="1"/>
</dbReference>
<accession>A0AAX6DGB1</accession>
<keyword evidence="3 14" id="KW-0812">Transmembrane</keyword>
<dbReference type="PANTHER" id="PTHR24296">
    <property type="entry name" value="CYTOCHROME P450"/>
    <property type="match status" value="1"/>
</dbReference>
<dbReference type="InterPro" id="IPR001128">
    <property type="entry name" value="Cyt_P450"/>
</dbReference>
<dbReference type="GO" id="GO:0005506">
    <property type="term" value="F:iron ion binding"/>
    <property type="evidence" value="ECO:0007669"/>
    <property type="project" value="InterPro"/>
</dbReference>
<evidence type="ECO:0000256" key="3">
    <source>
        <dbReference type="ARBA" id="ARBA00022692"/>
    </source>
</evidence>
<keyword evidence="16" id="KW-1185">Reference proteome</keyword>
<dbReference type="Gene3D" id="1.10.630.10">
    <property type="entry name" value="Cytochrome P450"/>
    <property type="match status" value="1"/>
</dbReference>
<dbReference type="InterPro" id="IPR017972">
    <property type="entry name" value="Cyt_P450_CS"/>
</dbReference>
<keyword evidence="4 12" id="KW-0479">Metal-binding</keyword>
<reference evidence="15" key="2">
    <citation type="submission" date="2023-04" db="EMBL/GenBank/DDBJ databases">
        <authorList>
            <person name="Bruccoleri R.E."/>
            <person name="Oakeley E.J."/>
            <person name="Faust A.-M."/>
            <person name="Dessus-Babus S."/>
            <person name="Altorfer M."/>
            <person name="Burckhardt D."/>
            <person name="Oertli M."/>
            <person name="Naumann U."/>
            <person name="Petersen F."/>
            <person name="Wong J."/>
        </authorList>
    </citation>
    <scope>NUCLEOTIDE SEQUENCE</scope>
    <source>
        <strain evidence="15">GSM-AAB239-AS_SAM_17_03QT</strain>
        <tissue evidence="15">Leaf</tissue>
    </source>
</reference>
<dbReference type="InterPro" id="IPR002401">
    <property type="entry name" value="Cyt_P450_E_grp-I"/>
</dbReference>
<dbReference type="GO" id="GO:0020037">
    <property type="term" value="F:heme binding"/>
    <property type="evidence" value="ECO:0007669"/>
    <property type="project" value="InterPro"/>
</dbReference>
<name>A0AAX6DGB1_IRIPA</name>
<comment type="catalytic activity">
    <reaction evidence="11">
        <text>4'-O-methylnorbelladine + reduced [NADPH--hemoprotein reductase] + O2 = (10bR,4aS)-noroxomaritidine + oxidized [NADPH--hemoprotein reductase] + 2 H2O + H(+)</text>
        <dbReference type="Rhea" id="RHEA:51260"/>
        <dbReference type="Rhea" id="RHEA-COMP:11964"/>
        <dbReference type="Rhea" id="RHEA-COMP:11965"/>
        <dbReference type="ChEBI" id="CHEBI:15377"/>
        <dbReference type="ChEBI" id="CHEBI:15378"/>
        <dbReference type="ChEBI" id="CHEBI:15379"/>
        <dbReference type="ChEBI" id="CHEBI:57618"/>
        <dbReference type="ChEBI" id="CHEBI:58210"/>
        <dbReference type="ChEBI" id="CHEBI:133993"/>
        <dbReference type="ChEBI" id="CHEBI:133995"/>
        <dbReference type="EC" id="1.14.19.50"/>
    </reaction>
</comment>
<reference evidence="15" key="1">
    <citation type="journal article" date="2023" name="GigaByte">
        <title>Genome assembly of the bearded iris, Iris pallida Lam.</title>
        <authorList>
            <person name="Bruccoleri R.E."/>
            <person name="Oakeley E.J."/>
            <person name="Faust A.M.E."/>
            <person name="Altorfer M."/>
            <person name="Dessus-Babus S."/>
            <person name="Burckhardt D."/>
            <person name="Oertli M."/>
            <person name="Naumann U."/>
            <person name="Petersen F."/>
            <person name="Wong J."/>
        </authorList>
    </citation>
    <scope>NUCLEOTIDE SEQUENCE</scope>
    <source>
        <strain evidence="15">GSM-AAB239-AS_SAM_17_03QT</strain>
    </source>
</reference>
<evidence type="ECO:0000256" key="8">
    <source>
        <dbReference type="ARBA" id="ARBA00023136"/>
    </source>
</evidence>
<comment type="cofactor">
    <cofactor evidence="12">
        <name>heme</name>
        <dbReference type="ChEBI" id="CHEBI:30413"/>
    </cofactor>
</comment>
<evidence type="ECO:0000256" key="7">
    <source>
        <dbReference type="ARBA" id="ARBA00023004"/>
    </source>
</evidence>
<protein>
    <recommendedName>
        <fullName evidence="9">noroxomaritidine synthase</fullName>
        <ecNumber evidence="9">1.14.19.50</ecNumber>
    </recommendedName>
</protein>
<evidence type="ECO:0000256" key="5">
    <source>
        <dbReference type="ARBA" id="ARBA00022989"/>
    </source>
</evidence>
<dbReference type="Proteomes" id="UP001140949">
    <property type="component" value="Unassembled WGS sequence"/>
</dbReference>
<keyword evidence="8 14" id="KW-0472">Membrane</keyword>
<dbReference type="InterPro" id="IPR036396">
    <property type="entry name" value="Cyt_P450_sf"/>
</dbReference>
<dbReference type="PRINTS" id="PR00463">
    <property type="entry name" value="EP450I"/>
</dbReference>
<evidence type="ECO:0000256" key="10">
    <source>
        <dbReference type="ARBA" id="ARBA00048529"/>
    </source>
</evidence>
<evidence type="ECO:0000256" key="1">
    <source>
        <dbReference type="ARBA" id="ARBA00004167"/>
    </source>
</evidence>
<dbReference type="SUPFAM" id="SSF48264">
    <property type="entry name" value="Cytochrome P450"/>
    <property type="match status" value="1"/>
</dbReference>
<dbReference type="PRINTS" id="PR00385">
    <property type="entry name" value="P450"/>
</dbReference>
<evidence type="ECO:0000256" key="11">
    <source>
        <dbReference type="ARBA" id="ARBA00049170"/>
    </source>
</evidence>
<evidence type="ECO:0000256" key="6">
    <source>
        <dbReference type="ARBA" id="ARBA00023002"/>
    </source>
</evidence>
<evidence type="ECO:0000313" key="15">
    <source>
        <dbReference type="EMBL" id="KAJ6790807.1"/>
    </source>
</evidence>